<dbReference type="CDD" id="cd01427">
    <property type="entry name" value="HAD_like"/>
    <property type="match status" value="1"/>
</dbReference>
<accession>A0ABX3UFN8</accession>
<dbReference type="InterPro" id="IPR023214">
    <property type="entry name" value="HAD_sf"/>
</dbReference>
<name>A0ABX3UFN8_KLUIN</name>
<dbReference type="Proteomes" id="UP000192521">
    <property type="component" value="Unassembled WGS sequence"/>
</dbReference>
<proteinExistence type="predicted"/>
<dbReference type="InterPro" id="IPR006439">
    <property type="entry name" value="HAD-SF_hydro_IA"/>
</dbReference>
<dbReference type="PANTHER" id="PTHR43434">
    <property type="entry name" value="PHOSPHOGLYCOLATE PHOSPHATASE"/>
    <property type="match status" value="1"/>
</dbReference>
<dbReference type="InterPro" id="IPR036412">
    <property type="entry name" value="HAD-like_sf"/>
</dbReference>
<dbReference type="NCBIfam" id="NF011564">
    <property type="entry name" value="PRK14988.1"/>
    <property type="match status" value="1"/>
</dbReference>
<dbReference type="SFLD" id="SFLDG01129">
    <property type="entry name" value="C1.5:_HAD__Beta-PGM__Phosphata"/>
    <property type="match status" value="1"/>
</dbReference>
<sequence>MHFDIDWQSVDTVLLDMDGTLLDLAFDNYFWQKLVPETFGAKKGITPAEAQAILRQEYHAVQHTLNWYCLDYWSERLGLDICAMTTQQGPRVVLREDTVPFLDALQKSGKRRILLTNAHPHNLAVKLEHTGLASHLDLLLSTHTFGYPKEDQRLWQAVAQETDLNAERTLFIDDSEPILDAAAKFGIRYCLGVTNPDSGLAEKSYLRHPGMNDYRHLIPSLSVKEG</sequence>
<dbReference type="SUPFAM" id="SSF56784">
    <property type="entry name" value="HAD-like"/>
    <property type="match status" value="1"/>
</dbReference>
<protein>
    <submittedName>
        <fullName evidence="2">GMP/IMP nucleotidase</fullName>
    </submittedName>
</protein>
<organism evidence="2 3">
    <name type="scientific">Kluyvera intermedia</name>
    <name type="common">Enterobacter intermedius</name>
    <dbReference type="NCBI Taxonomy" id="61648"/>
    <lineage>
        <taxon>Bacteria</taxon>
        <taxon>Pseudomonadati</taxon>
        <taxon>Pseudomonadota</taxon>
        <taxon>Gammaproteobacteria</taxon>
        <taxon>Enterobacterales</taxon>
        <taxon>Enterobacteriaceae</taxon>
        <taxon>Kluyvera</taxon>
    </lineage>
</organism>
<dbReference type="PANTHER" id="PTHR43434:SF3">
    <property type="entry name" value="GMP_IMP NUCLEOTIDASE YRFG"/>
    <property type="match status" value="1"/>
</dbReference>
<comment type="caution">
    <text evidence="2">The sequence shown here is derived from an EMBL/GenBank/DDBJ whole genome shotgun (WGS) entry which is preliminary data.</text>
</comment>
<evidence type="ECO:0000256" key="1">
    <source>
        <dbReference type="ARBA" id="ARBA00022723"/>
    </source>
</evidence>
<reference evidence="2 3" key="1">
    <citation type="submission" date="2017-02" db="EMBL/GenBank/DDBJ databases">
        <title>Draft genome sequence of a Kluyvera intermedia isolate from a patient with a pancreatic abscess.</title>
        <authorList>
            <person name="Thele R."/>
        </authorList>
    </citation>
    <scope>NUCLEOTIDE SEQUENCE [LARGE SCALE GENOMIC DNA]</scope>
    <source>
        <strain evidence="2 3">FOSA7093</strain>
    </source>
</reference>
<dbReference type="InterPro" id="IPR050155">
    <property type="entry name" value="HAD-like_hydrolase_sf"/>
</dbReference>
<dbReference type="NCBIfam" id="TIGR01509">
    <property type="entry name" value="HAD-SF-IA-v3"/>
    <property type="match status" value="1"/>
</dbReference>
<gene>
    <name evidence="2" type="ORF">B2M27_12000</name>
</gene>
<dbReference type="Gene3D" id="3.40.50.1000">
    <property type="entry name" value="HAD superfamily/HAD-like"/>
    <property type="match status" value="1"/>
</dbReference>
<evidence type="ECO:0000313" key="2">
    <source>
        <dbReference type="EMBL" id="ORJ50109.1"/>
    </source>
</evidence>
<keyword evidence="1" id="KW-0479">Metal-binding</keyword>
<evidence type="ECO:0000313" key="3">
    <source>
        <dbReference type="Proteomes" id="UP000192521"/>
    </source>
</evidence>
<dbReference type="Pfam" id="PF00702">
    <property type="entry name" value="Hydrolase"/>
    <property type="match status" value="1"/>
</dbReference>
<dbReference type="SFLD" id="SFLDS00003">
    <property type="entry name" value="Haloacid_Dehalogenase"/>
    <property type="match status" value="1"/>
</dbReference>
<dbReference type="EMBL" id="MWPR01000015">
    <property type="protein sequence ID" value="ORJ50109.1"/>
    <property type="molecule type" value="Genomic_DNA"/>
</dbReference>
<keyword evidence="3" id="KW-1185">Reference proteome</keyword>
<dbReference type="RefSeq" id="WP_085006285.1">
    <property type="nucleotide sequence ID" value="NZ_MWPR01000015.1"/>
</dbReference>